<dbReference type="Gene3D" id="3.30.450.20">
    <property type="entry name" value="PAS domain"/>
    <property type="match status" value="1"/>
</dbReference>
<dbReference type="Proteomes" id="UP000190027">
    <property type="component" value="Unassembled WGS sequence"/>
</dbReference>
<evidence type="ECO:0000259" key="1">
    <source>
        <dbReference type="PROSITE" id="PS50043"/>
    </source>
</evidence>
<dbReference type="InterPro" id="IPR016032">
    <property type="entry name" value="Sig_transdc_resp-reg_C-effctor"/>
</dbReference>
<dbReference type="Gene3D" id="1.10.10.10">
    <property type="entry name" value="Winged helix-like DNA-binding domain superfamily/Winged helix DNA-binding domain"/>
    <property type="match status" value="1"/>
</dbReference>
<sequence>MSKAVEKAIRELVLDRRGNPSFTSAPDYSRADALRPFWEQMESTGNLIVIVWDYVKNDFLYLSDKFFTYFGFDPENVYREKLAYPLNRLIPVDAMIMMNGSAFVWDCVSGLPVDQRKNYKIIAEYRMRNDQNKMIRVHYQNITLELTDTGDIWLSMMLFELSPDQNMETLGTISCVDAVSGEAILTVEQVKKNLLEKILSEQEIDVLKRIANGQDTGQIAAGLGVSEKTTDQCRMEIFSKLNAADINDATALIKDVFVDSDPAQSRIVQKINPASLPERIVDLMNQTIHCWVESTGRTKADLAEESKIWRVYRDHNGWRRTQTLDKYLDIHTLPKSPRITQVLQTAYYVLKACRPPSARRDQLEAAVKRVREKQGR</sequence>
<dbReference type="SUPFAM" id="SSF46894">
    <property type="entry name" value="C-terminal effector domain of the bipartite response regulators"/>
    <property type="match status" value="1"/>
</dbReference>
<dbReference type="PRINTS" id="PR00038">
    <property type="entry name" value="HTHLUXR"/>
</dbReference>
<keyword evidence="3" id="KW-1185">Reference proteome</keyword>
<dbReference type="STRING" id="1121449.SAMN02745704_00109"/>
<dbReference type="GO" id="GO:0006355">
    <property type="term" value="P:regulation of DNA-templated transcription"/>
    <property type="evidence" value="ECO:0007669"/>
    <property type="project" value="InterPro"/>
</dbReference>
<dbReference type="PROSITE" id="PS50043">
    <property type="entry name" value="HTH_LUXR_2"/>
    <property type="match status" value="1"/>
</dbReference>
<dbReference type="GO" id="GO:0003677">
    <property type="term" value="F:DNA binding"/>
    <property type="evidence" value="ECO:0007669"/>
    <property type="project" value="InterPro"/>
</dbReference>
<dbReference type="SMART" id="SM00421">
    <property type="entry name" value="HTH_LUXR"/>
    <property type="match status" value="1"/>
</dbReference>
<dbReference type="CDD" id="cd06170">
    <property type="entry name" value="LuxR_C_like"/>
    <property type="match status" value="1"/>
</dbReference>
<dbReference type="Pfam" id="PF00196">
    <property type="entry name" value="GerE"/>
    <property type="match status" value="1"/>
</dbReference>
<evidence type="ECO:0000313" key="2">
    <source>
        <dbReference type="EMBL" id="SKA71264.1"/>
    </source>
</evidence>
<reference evidence="2 3" key="1">
    <citation type="submission" date="2017-02" db="EMBL/GenBank/DDBJ databases">
        <authorList>
            <person name="Peterson S.W."/>
        </authorList>
    </citation>
    <scope>NUCLEOTIDE SEQUENCE [LARGE SCALE GENOMIC DNA]</scope>
    <source>
        <strain evidence="2 3">DSM 16080</strain>
    </source>
</reference>
<dbReference type="InterPro" id="IPR000792">
    <property type="entry name" value="Tscrpt_reg_LuxR_C"/>
</dbReference>
<accession>A0A1T4W1U5</accession>
<dbReference type="AlphaFoldDB" id="A0A1T4W1U5"/>
<proteinExistence type="predicted"/>
<dbReference type="InterPro" id="IPR036388">
    <property type="entry name" value="WH-like_DNA-bd_sf"/>
</dbReference>
<protein>
    <submittedName>
        <fullName evidence="2">Regulatory protein, luxR family</fullName>
    </submittedName>
</protein>
<dbReference type="CDD" id="cd22890">
    <property type="entry name" value="ChiS-DBD"/>
    <property type="match status" value="1"/>
</dbReference>
<name>A0A1T4W1U5_9BACT</name>
<dbReference type="EMBL" id="FUYC01000001">
    <property type="protein sequence ID" value="SKA71264.1"/>
    <property type="molecule type" value="Genomic_DNA"/>
</dbReference>
<feature type="domain" description="HTH luxR-type" evidence="1">
    <location>
        <begin position="192"/>
        <end position="257"/>
    </location>
</feature>
<evidence type="ECO:0000313" key="3">
    <source>
        <dbReference type="Proteomes" id="UP000190027"/>
    </source>
</evidence>
<gene>
    <name evidence="2" type="ORF">SAMN02745704_00109</name>
</gene>
<organism evidence="2 3">
    <name type="scientific">Paucidesulfovibrio gracilis DSM 16080</name>
    <dbReference type="NCBI Taxonomy" id="1121449"/>
    <lineage>
        <taxon>Bacteria</taxon>
        <taxon>Pseudomonadati</taxon>
        <taxon>Thermodesulfobacteriota</taxon>
        <taxon>Desulfovibrionia</taxon>
        <taxon>Desulfovibrionales</taxon>
        <taxon>Desulfovibrionaceae</taxon>
        <taxon>Paucidesulfovibrio</taxon>
    </lineage>
</organism>